<dbReference type="SUPFAM" id="SSF53098">
    <property type="entry name" value="Ribonuclease H-like"/>
    <property type="match status" value="1"/>
</dbReference>
<dbReference type="GO" id="GO:0006313">
    <property type="term" value="P:DNA transposition"/>
    <property type="evidence" value="ECO:0007669"/>
    <property type="project" value="InterPro"/>
</dbReference>
<dbReference type="Gene3D" id="3.90.350.10">
    <property type="entry name" value="Transposase Inhibitor Protein From Tn5, Chain A, domain 1"/>
    <property type="match status" value="1"/>
</dbReference>
<dbReference type="AlphaFoldDB" id="A0A382K335"/>
<dbReference type="GO" id="GO:0004803">
    <property type="term" value="F:transposase activity"/>
    <property type="evidence" value="ECO:0007669"/>
    <property type="project" value="InterPro"/>
</dbReference>
<dbReference type="InterPro" id="IPR047658">
    <property type="entry name" value="IS4-like_transpos"/>
</dbReference>
<dbReference type="EMBL" id="UINC01077875">
    <property type="protein sequence ID" value="SVC18416.1"/>
    <property type="molecule type" value="Genomic_DNA"/>
</dbReference>
<name>A0A382K335_9ZZZZ</name>
<dbReference type="Pfam" id="PF01609">
    <property type="entry name" value="DDE_Tnp_1"/>
    <property type="match status" value="1"/>
</dbReference>
<organism evidence="2">
    <name type="scientific">marine metagenome</name>
    <dbReference type="NCBI Taxonomy" id="408172"/>
    <lineage>
        <taxon>unclassified sequences</taxon>
        <taxon>metagenomes</taxon>
        <taxon>ecological metagenomes</taxon>
    </lineage>
</organism>
<feature type="non-terminal residue" evidence="2">
    <location>
        <position position="1"/>
    </location>
</feature>
<dbReference type="InterPro" id="IPR002559">
    <property type="entry name" value="Transposase_11"/>
</dbReference>
<sequence length="338" mass="38627">VRSIHTLKKHLAQAVGSLSAHRIDLLSRLIPTFLVVRSVNLMKVATAMPGPATKMSRYRRLQRFFSSGLSTAVFTELILKKVIKPGKPLFLTLTLDRTHWKLGQTDLNLLCLGLLHQDVSIPLESVSLGKAGNSNTKERKKLFRKAWRYLKDYSCCLLADREFVGIEWLSFLLGLPGLEFIIRIRCDGWITFPNGKKRALSLLVRNLHKGKTRIYENVILYEQSDKVRVHLVCHRSQKGELVFLATHRSDLEQVLDLYKTRWSIETAFGFLKSKGFDLEETHLTKPKRIQLLMGVLSLTLLWGLLVGIEAHQHKPITVKKHGRKAISFVRLGLDHLQN</sequence>
<dbReference type="InterPro" id="IPR012337">
    <property type="entry name" value="RNaseH-like_sf"/>
</dbReference>
<evidence type="ECO:0000313" key="2">
    <source>
        <dbReference type="EMBL" id="SVC18416.1"/>
    </source>
</evidence>
<proteinExistence type="predicted"/>
<dbReference type="NCBIfam" id="NF033591">
    <property type="entry name" value="transpos_IS4_2"/>
    <property type="match status" value="1"/>
</dbReference>
<dbReference type="GO" id="GO:0003677">
    <property type="term" value="F:DNA binding"/>
    <property type="evidence" value="ECO:0007669"/>
    <property type="project" value="InterPro"/>
</dbReference>
<gene>
    <name evidence="2" type="ORF">METZ01_LOCUS271270</name>
</gene>
<accession>A0A382K335</accession>
<reference evidence="2" key="1">
    <citation type="submission" date="2018-05" db="EMBL/GenBank/DDBJ databases">
        <authorList>
            <person name="Lanie J.A."/>
            <person name="Ng W.-L."/>
            <person name="Kazmierczak K.M."/>
            <person name="Andrzejewski T.M."/>
            <person name="Davidsen T.M."/>
            <person name="Wayne K.J."/>
            <person name="Tettelin H."/>
            <person name="Glass J.I."/>
            <person name="Rusch D."/>
            <person name="Podicherti R."/>
            <person name="Tsui H.-C.T."/>
            <person name="Winkler M.E."/>
        </authorList>
    </citation>
    <scope>NUCLEOTIDE SEQUENCE</scope>
</reference>
<feature type="non-terminal residue" evidence="2">
    <location>
        <position position="338"/>
    </location>
</feature>
<protein>
    <recommendedName>
        <fullName evidence="1">Transposase IS4-like domain-containing protein</fullName>
    </recommendedName>
</protein>
<feature type="domain" description="Transposase IS4-like" evidence="1">
    <location>
        <begin position="153"/>
        <end position="301"/>
    </location>
</feature>
<evidence type="ECO:0000259" key="1">
    <source>
        <dbReference type="Pfam" id="PF01609"/>
    </source>
</evidence>